<evidence type="ECO:0000256" key="1">
    <source>
        <dbReference type="SAM" id="MobiDB-lite"/>
    </source>
</evidence>
<proteinExistence type="predicted"/>
<name>A0ABX3SU51_MYCMA</name>
<organism evidence="2 3">
    <name type="scientific">Mycobacterium malmoense</name>
    <dbReference type="NCBI Taxonomy" id="1780"/>
    <lineage>
        <taxon>Bacteria</taxon>
        <taxon>Bacillati</taxon>
        <taxon>Actinomycetota</taxon>
        <taxon>Actinomycetes</taxon>
        <taxon>Mycobacteriales</taxon>
        <taxon>Mycobacteriaceae</taxon>
        <taxon>Mycobacterium</taxon>
    </lineage>
</organism>
<dbReference type="Proteomes" id="UP000243140">
    <property type="component" value="Unassembled WGS sequence"/>
</dbReference>
<accession>A0ABX3SU51</accession>
<sequence length="77" mass="8064">MATRQDGGDPSPASGRYPQRPALPELAIATRQDGGDPSPASGRYPQRPALPELAIATSGSLDFSSVVYREGPGRQGR</sequence>
<dbReference type="EMBL" id="MVHV01000006">
    <property type="protein sequence ID" value="ORA84057.1"/>
    <property type="molecule type" value="Genomic_DNA"/>
</dbReference>
<protein>
    <submittedName>
        <fullName evidence="2">Uncharacterized protein</fullName>
    </submittedName>
</protein>
<evidence type="ECO:0000313" key="2">
    <source>
        <dbReference type="EMBL" id="ORA84057.1"/>
    </source>
</evidence>
<comment type="caution">
    <text evidence="2">The sequence shown here is derived from an EMBL/GenBank/DDBJ whole genome shotgun (WGS) entry which is preliminary data.</text>
</comment>
<gene>
    <name evidence="2" type="ORF">BST29_08300</name>
</gene>
<keyword evidence="3" id="KW-1185">Reference proteome</keyword>
<feature type="region of interest" description="Disordered" evidence="1">
    <location>
        <begin position="1"/>
        <end position="50"/>
    </location>
</feature>
<reference evidence="2 3" key="1">
    <citation type="submission" date="2017-02" db="EMBL/GenBank/DDBJ databases">
        <title>The new phylogeny of genus Mycobacterium.</title>
        <authorList>
            <person name="Tortoli E."/>
            <person name="Trovato A."/>
            <person name="Cirillo D.M."/>
        </authorList>
    </citation>
    <scope>NUCLEOTIDE SEQUENCE [LARGE SCALE GENOMIC DNA]</scope>
    <source>
        <strain evidence="2 3">IP1130001</strain>
    </source>
</reference>
<evidence type="ECO:0000313" key="3">
    <source>
        <dbReference type="Proteomes" id="UP000243140"/>
    </source>
</evidence>